<feature type="compositionally biased region" description="Polar residues" evidence="6">
    <location>
        <begin position="57"/>
        <end position="66"/>
    </location>
</feature>
<dbReference type="EMBL" id="LFYR01002091">
    <property type="protein sequence ID" value="KMZ57296.1"/>
    <property type="molecule type" value="Genomic_DNA"/>
</dbReference>
<feature type="region of interest" description="Disordered" evidence="6">
    <location>
        <begin position="38"/>
        <end position="66"/>
    </location>
</feature>
<dbReference type="InterPro" id="IPR045843">
    <property type="entry name" value="IND-like"/>
</dbReference>
<evidence type="ECO:0000256" key="6">
    <source>
        <dbReference type="SAM" id="MobiDB-lite"/>
    </source>
</evidence>
<evidence type="ECO:0000256" key="1">
    <source>
        <dbReference type="ARBA" id="ARBA00004123"/>
    </source>
</evidence>
<dbReference type="GO" id="GO:0005634">
    <property type="term" value="C:nucleus"/>
    <property type="evidence" value="ECO:0000318"/>
    <property type="project" value="GO_Central"/>
</dbReference>
<dbReference type="OMA" id="TPLAQHK"/>
<accession>A0A0K9NKJ8</accession>
<dbReference type="PROSITE" id="PS50888">
    <property type="entry name" value="BHLH"/>
    <property type="match status" value="1"/>
</dbReference>
<dbReference type="InterPro" id="IPR045239">
    <property type="entry name" value="bHLH95_bHLH"/>
</dbReference>
<feature type="region of interest" description="Disordered" evidence="6">
    <location>
        <begin position="267"/>
        <end position="302"/>
    </location>
</feature>
<dbReference type="GO" id="GO:0000978">
    <property type="term" value="F:RNA polymerase II cis-regulatory region sequence-specific DNA binding"/>
    <property type="evidence" value="ECO:0000318"/>
    <property type="project" value="GO_Central"/>
</dbReference>
<evidence type="ECO:0000256" key="4">
    <source>
        <dbReference type="ARBA" id="ARBA00023163"/>
    </source>
</evidence>
<dbReference type="GO" id="GO:0006357">
    <property type="term" value="P:regulation of transcription by RNA polymerase II"/>
    <property type="evidence" value="ECO:0000318"/>
    <property type="project" value="GO_Central"/>
</dbReference>
<comment type="similarity">
    <text evidence="2">Belongs to the bHLH protein family.</text>
</comment>
<keyword evidence="9" id="KW-1185">Reference proteome</keyword>
<feature type="compositionally biased region" description="Basic residues" evidence="6">
    <location>
        <begin position="285"/>
        <end position="295"/>
    </location>
</feature>
<dbReference type="SUPFAM" id="SSF47459">
    <property type="entry name" value="HLH, helix-loop-helix DNA-binding domain"/>
    <property type="match status" value="1"/>
</dbReference>
<evidence type="ECO:0000256" key="5">
    <source>
        <dbReference type="ARBA" id="ARBA00023242"/>
    </source>
</evidence>
<dbReference type="GO" id="GO:0000981">
    <property type="term" value="F:DNA-binding transcription factor activity, RNA polymerase II-specific"/>
    <property type="evidence" value="ECO:0000318"/>
    <property type="project" value="GO_Central"/>
</dbReference>
<dbReference type="CDD" id="cd11393">
    <property type="entry name" value="bHLH_AtbHLH_like"/>
    <property type="match status" value="1"/>
</dbReference>
<dbReference type="Gene3D" id="4.10.280.10">
    <property type="entry name" value="Helix-loop-helix DNA-binding domain"/>
    <property type="match status" value="1"/>
</dbReference>
<dbReference type="InterPro" id="IPR011598">
    <property type="entry name" value="bHLH_dom"/>
</dbReference>
<comment type="subcellular location">
    <subcellularLocation>
        <location evidence="1">Nucleus</location>
    </subcellularLocation>
</comment>
<keyword evidence="5" id="KW-0539">Nucleus</keyword>
<organism evidence="8 9">
    <name type="scientific">Zostera marina</name>
    <name type="common">Eelgrass</name>
    <dbReference type="NCBI Taxonomy" id="29655"/>
    <lineage>
        <taxon>Eukaryota</taxon>
        <taxon>Viridiplantae</taxon>
        <taxon>Streptophyta</taxon>
        <taxon>Embryophyta</taxon>
        <taxon>Tracheophyta</taxon>
        <taxon>Spermatophyta</taxon>
        <taxon>Magnoliopsida</taxon>
        <taxon>Liliopsida</taxon>
        <taxon>Zosteraceae</taxon>
        <taxon>Zostera</taxon>
    </lineage>
</organism>
<keyword evidence="3" id="KW-0805">Transcription regulation</keyword>
<dbReference type="GO" id="GO:0046983">
    <property type="term" value="F:protein dimerization activity"/>
    <property type="evidence" value="ECO:0007669"/>
    <property type="project" value="InterPro"/>
</dbReference>
<comment type="caution">
    <text evidence="8">The sequence shown here is derived from an EMBL/GenBank/DDBJ whole genome shotgun (WGS) entry which is preliminary data.</text>
</comment>
<gene>
    <name evidence="8" type="ORF">ZOSMA_87G00390</name>
</gene>
<dbReference type="PANTHER" id="PTHR16223">
    <property type="entry name" value="TRANSCRIPTION FACTOR BHLH83-RELATED"/>
    <property type="match status" value="1"/>
</dbReference>
<dbReference type="Proteomes" id="UP000036987">
    <property type="component" value="Unassembled WGS sequence"/>
</dbReference>
<dbReference type="PANTHER" id="PTHR16223:SF171">
    <property type="entry name" value="BASIC HELIX-LOOP-HELIX (BHLH) DNA-BINDING SUPERFAMILY PROTEIN"/>
    <property type="match status" value="1"/>
</dbReference>
<proteinExistence type="inferred from homology"/>
<reference evidence="9" key="1">
    <citation type="journal article" date="2016" name="Nature">
        <title>The genome of the seagrass Zostera marina reveals angiosperm adaptation to the sea.</title>
        <authorList>
            <person name="Olsen J.L."/>
            <person name="Rouze P."/>
            <person name="Verhelst B."/>
            <person name="Lin Y.-C."/>
            <person name="Bayer T."/>
            <person name="Collen J."/>
            <person name="Dattolo E."/>
            <person name="De Paoli E."/>
            <person name="Dittami S."/>
            <person name="Maumus F."/>
            <person name="Michel G."/>
            <person name="Kersting A."/>
            <person name="Lauritano C."/>
            <person name="Lohaus R."/>
            <person name="Toepel M."/>
            <person name="Tonon T."/>
            <person name="Vanneste K."/>
            <person name="Amirebrahimi M."/>
            <person name="Brakel J."/>
            <person name="Bostroem C."/>
            <person name="Chovatia M."/>
            <person name="Grimwood J."/>
            <person name="Jenkins J.W."/>
            <person name="Jueterbock A."/>
            <person name="Mraz A."/>
            <person name="Stam W.T."/>
            <person name="Tice H."/>
            <person name="Bornberg-Bauer E."/>
            <person name="Green P.J."/>
            <person name="Pearson G.A."/>
            <person name="Procaccini G."/>
            <person name="Duarte C.M."/>
            <person name="Schmutz J."/>
            <person name="Reusch T.B.H."/>
            <person name="Van de Peer Y."/>
        </authorList>
    </citation>
    <scope>NUCLEOTIDE SEQUENCE [LARGE SCALE GENOMIC DNA]</scope>
    <source>
        <strain evidence="9">cv. Finnish</strain>
    </source>
</reference>
<evidence type="ECO:0000313" key="8">
    <source>
        <dbReference type="EMBL" id="KMZ57296.1"/>
    </source>
</evidence>
<feature type="domain" description="BHLH" evidence="7">
    <location>
        <begin position="312"/>
        <end position="361"/>
    </location>
</feature>
<dbReference type="InterPro" id="IPR036638">
    <property type="entry name" value="HLH_DNA-bd_sf"/>
</dbReference>
<name>A0A0K9NKJ8_ZOSMR</name>
<evidence type="ECO:0000259" key="7">
    <source>
        <dbReference type="PROSITE" id="PS50888"/>
    </source>
</evidence>
<dbReference type="AlphaFoldDB" id="A0A0K9NKJ8"/>
<dbReference type="OrthoDB" id="663846at2759"/>
<evidence type="ECO:0000256" key="3">
    <source>
        <dbReference type="ARBA" id="ARBA00023015"/>
    </source>
</evidence>
<evidence type="ECO:0000313" key="9">
    <source>
        <dbReference type="Proteomes" id="UP000036987"/>
    </source>
</evidence>
<sequence>MARQVSQSSVASTHTNSNLNWWDIHANPTSSWNSWQHQKLMDTNPPHSVTIDGGSDSFPNVPNNSGAGDPTASLLWNHVLLNGGDVHKHQGDENFNLLETLSSKNLAPDMFEPACDYLKKLDESWELAAPPVPFPTTTTTATNLTDLVSNWSIAPPQPGFDYHHLHGSATTTSDLFGEHIELQNSSSPYSSCSYSGQNVDSVASENAGMLSLTYGDDIHHIGDRYSAASDASRSNTRNFTDLINFGGLMRNTTTKQLVTVDQLNSPSTHTITKQGKEIGEGNVKGKMKKNKKKRSDKSSDGVLKKCKHETMASSNLSSAKIQIPKVKLGEKITALQQIVSPFGKTDTASVLMEAINYIKFLHEQVQLLSQDPFMKPGSAKNVEIKLGLGNRGLCLVPISSTLQIHRENDKLNGPDCWTPNYRGFLYR</sequence>
<evidence type="ECO:0000256" key="2">
    <source>
        <dbReference type="ARBA" id="ARBA00005510"/>
    </source>
</evidence>
<dbReference type="STRING" id="29655.A0A0K9NKJ8"/>
<protein>
    <recommendedName>
        <fullName evidence="7">BHLH domain-containing protein</fullName>
    </recommendedName>
</protein>
<keyword evidence="4" id="KW-0804">Transcription</keyword>